<dbReference type="PANTHER" id="PTHR36508">
    <property type="entry name" value="PROTEIN SLYX"/>
    <property type="match status" value="1"/>
</dbReference>
<evidence type="ECO:0000313" key="3">
    <source>
        <dbReference type="EMBL" id="BDU16295.1"/>
    </source>
</evidence>
<sequence length="79" mass="8783">MTAGHDELEQRLVDLETRLAFQEQALSELSDALAASRGEEARNALAMHRVLEELRQMRAALASNPFSADPSQEPPPPHY</sequence>
<dbReference type="RefSeq" id="WP_281781684.1">
    <property type="nucleotide sequence ID" value="NZ_AP027041.1"/>
</dbReference>
<dbReference type="EMBL" id="AP027041">
    <property type="protein sequence ID" value="BDU16295.1"/>
    <property type="molecule type" value="Genomic_DNA"/>
</dbReference>
<dbReference type="Proteomes" id="UP001317822">
    <property type="component" value="Chromosome"/>
</dbReference>
<dbReference type="HAMAP" id="MF_00715">
    <property type="entry name" value="SlyX"/>
    <property type="match status" value="1"/>
</dbReference>
<evidence type="ECO:0000256" key="2">
    <source>
        <dbReference type="SAM" id="Coils"/>
    </source>
</evidence>
<protein>
    <recommendedName>
        <fullName evidence="1">Protein SlyX homolog</fullName>
    </recommendedName>
</protein>
<dbReference type="Gene3D" id="1.20.5.300">
    <property type="match status" value="1"/>
</dbReference>
<gene>
    <name evidence="1" type="primary">slyX</name>
    <name evidence="3" type="ORF">LA521A_14960</name>
</gene>
<name>A0ABM8DCJ6_9GAMM</name>
<evidence type="ECO:0000256" key="1">
    <source>
        <dbReference type="HAMAP-Rule" id="MF_00715"/>
    </source>
</evidence>
<evidence type="ECO:0000313" key="4">
    <source>
        <dbReference type="Proteomes" id="UP001317822"/>
    </source>
</evidence>
<keyword evidence="2" id="KW-0175">Coiled coil</keyword>
<feature type="coiled-coil region" evidence="2">
    <location>
        <begin position="5"/>
        <end position="32"/>
    </location>
</feature>
<reference evidence="3 4" key="1">
    <citation type="journal article" date="2023" name="Int. J. Syst. Evol. Microbiol.">
        <title>Physiological and genomic analyses of cobalamin (vitamin B12)-auxotrophy of Lysobacter auxotrophicus sp. nov., a methionine-auxotrophic chitinolytic bacterium isolated from chitin-treated soil.</title>
        <authorList>
            <person name="Saito A."/>
            <person name="Dohra H."/>
            <person name="Hamada M."/>
            <person name="Moriuchi R."/>
            <person name="Kotsuchibashi Y."/>
            <person name="Mori K."/>
        </authorList>
    </citation>
    <scope>NUCLEOTIDE SEQUENCE [LARGE SCALE GENOMIC DNA]</scope>
    <source>
        <strain evidence="3 4">5-21a</strain>
    </source>
</reference>
<keyword evidence="4" id="KW-1185">Reference proteome</keyword>
<proteinExistence type="inferred from homology"/>
<dbReference type="PANTHER" id="PTHR36508:SF1">
    <property type="entry name" value="PROTEIN SLYX"/>
    <property type="match status" value="1"/>
</dbReference>
<dbReference type="InterPro" id="IPR007236">
    <property type="entry name" value="SlyX"/>
</dbReference>
<comment type="similarity">
    <text evidence="1">Belongs to the SlyX family.</text>
</comment>
<accession>A0ABM8DCJ6</accession>
<dbReference type="Pfam" id="PF04102">
    <property type="entry name" value="SlyX"/>
    <property type="match status" value="1"/>
</dbReference>
<organism evidence="3 4">
    <name type="scientific">Lysobacter auxotrophicus</name>
    <dbReference type="NCBI Taxonomy" id="2992573"/>
    <lineage>
        <taxon>Bacteria</taxon>
        <taxon>Pseudomonadati</taxon>
        <taxon>Pseudomonadota</taxon>
        <taxon>Gammaproteobacteria</taxon>
        <taxon>Lysobacterales</taxon>
        <taxon>Lysobacteraceae</taxon>
        <taxon>Lysobacter</taxon>
    </lineage>
</organism>